<feature type="domain" description="EF-hand" evidence="5">
    <location>
        <begin position="194"/>
        <end position="220"/>
    </location>
</feature>
<dbReference type="PROSITE" id="PS00018">
    <property type="entry name" value="EF_HAND_1"/>
    <property type="match status" value="5"/>
</dbReference>
<keyword evidence="4" id="KW-0732">Signal</keyword>
<dbReference type="AlphaFoldDB" id="A0A4Y7LJP9"/>
<dbReference type="SMART" id="SM00054">
    <property type="entry name" value="EFh"/>
    <property type="match status" value="4"/>
</dbReference>
<organism evidence="6 7">
    <name type="scientific">Papaver somniferum</name>
    <name type="common">Opium poppy</name>
    <dbReference type="NCBI Taxonomy" id="3469"/>
    <lineage>
        <taxon>Eukaryota</taxon>
        <taxon>Viridiplantae</taxon>
        <taxon>Streptophyta</taxon>
        <taxon>Embryophyta</taxon>
        <taxon>Tracheophyta</taxon>
        <taxon>Spermatophyta</taxon>
        <taxon>Magnoliopsida</taxon>
        <taxon>Ranunculales</taxon>
        <taxon>Papaveraceae</taxon>
        <taxon>Papaveroideae</taxon>
        <taxon>Papaver</taxon>
    </lineage>
</organism>
<evidence type="ECO:0000313" key="6">
    <source>
        <dbReference type="EMBL" id="RZC84698.1"/>
    </source>
</evidence>
<evidence type="ECO:0000256" key="1">
    <source>
        <dbReference type="ARBA" id="ARBA00022723"/>
    </source>
</evidence>
<dbReference type="OMA" id="FEADVDH"/>
<keyword evidence="3" id="KW-0106">Calcium</keyword>
<evidence type="ECO:0000256" key="4">
    <source>
        <dbReference type="SAM" id="SignalP"/>
    </source>
</evidence>
<keyword evidence="2" id="KW-0677">Repeat</keyword>
<keyword evidence="7" id="KW-1185">Reference proteome</keyword>
<gene>
    <name evidence="6" type="ORF">C5167_047482</name>
</gene>
<keyword evidence="1" id="KW-0479">Metal-binding</keyword>
<dbReference type="Pfam" id="PF13202">
    <property type="entry name" value="EF-hand_5"/>
    <property type="match status" value="1"/>
</dbReference>
<dbReference type="Pfam" id="PF13499">
    <property type="entry name" value="EF-hand_7"/>
    <property type="match status" value="1"/>
</dbReference>
<dbReference type="PANTHER" id="PTHR10827:SF98">
    <property type="entry name" value="45 KDA CALCIUM-BINDING PROTEIN"/>
    <property type="match status" value="1"/>
</dbReference>
<reference evidence="6 7" key="1">
    <citation type="journal article" date="2018" name="Science">
        <title>The opium poppy genome and morphinan production.</title>
        <authorList>
            <person name="Guo L."/>
            <person name="Winzer T."/>
            <person name="Yang X."/>
            <person name="Li Y."/>
            <person name="Ning Z."/>
            <person name="He Z."/>
            <person name="Teodor R."/>
            <person name="Lu Y."/>
            <person name="Bowser T.A."/>
            <person name="Graham I.A."/>
            <person name="Ye K."/>
        </authorList>
    </citation>
    <scope>NUCLEOTIDE SEQUENCE [LARGE SCALE GENOMIC DNA]</scope>
    <source>
        <strain evidence="7">cv. HN1</strain>
        <tissue evidence="6">Leaves</tissue>
    </source>
</reference>
<dbReference type="OrthoDB" id="293868at2759"/>
<evidence type="ECO:0000256" key="3">
    <source>
        <dbReference type="ARBA" id="ARBA00022837"/>
    </source>
</evidence>
<dbReference type="GO" id="GO:0005783">
    <property type="term" value="C:endoplasmic reticulum"/>
    <property type="evidence" value="ECO:0007669"/>
    <property type="project" value="TreeGrafter"/>
</dbReference>
<feature type="chain" id="PRO_5021319313" description="EF-hand domain-containing protein" evidence="4">
    <location>
        <begin position="20"/>
        <end position="360"/>
    </location>
</feature>
<dbReference type="InterPro" id="IPR018247">
    <property type="entry name" value="EF_Hand_1_Ca_BS"/>
</dbReference>
<dbReference type="STRING" id="3469.A0A4Y7LJP9"/>
<dbReference type="Proteomes" id="UP000316621">
    <property type="component" value="Chromosome 11"/>
</dbReference>
<feature type="signal peptide" evidence="4">
    <location>
        <begin position="1"/>
        <end position="19"/>
    </location>
</feature>
<feature type="domain" description="EF-hand" evidence="5">
    <location>
        <begin position="268"/>
        <end position="303"/>
    </location>
</feature>
<dbReference type="InterPro" id="IPR002048">
    <property type="entry name" value="EF_hand_dom"/>
</dbReference>
<sequence>MMPAVVYSLLATAFLFILAFAPKPERGPYSQLRLGRCLGCKHLIFDPLVAKMERSLEEESWSEKDQHDLENYYKSQMKHDWDRNPFSDIPEEDPGDYFSEKGQLNIPGRLPVLFPFLDKTPKDGVISFKELEAWNVWQATNRLNQRTLREMKEHDLDGDKFITLKEYLPNLFDNDSIDMNDKTHGKPGWWSEQFINADIDGNGRLNFTEFNDFLHPEDSDNENIQLWMVKEKIQGMDYDKDGKLNFIEFSERAYDVYKNYIEFENDGNNLPSAEEKFAELDVNKDKYLTVAELRPLTHHLNPGELSYARYFTKYLIRMADDDRDGTLSLNEMLNHPHIFYSTVIHESELADDDYSHEELR</sequence>
<name>A0A4Y7LJP9_PAPSO</name>
<evidence type="ECO:0000256" key="2">
    <source>
        <dbReference type="ARBA" id="ARBA00022737"/>
    </source>
</evidence>
<dbReference type="Gramene" id="RZC84698">
    <property type="protein sequence ID" value="RZC84698"/>
    <property type="gene ID" value="C5167_047482"/>
</dbReference>
<dbReference type="PANTHER" id="PTHR10827">
    <property type="entry name" value="RETICULOCALBIN"/>
    <property type="match status" value="1"/>
</dbReference>
<proteinExistence type="predicted"/>
<accession>A0A4Y7LJP9</accession>
<dbReference type="GO" id="GO:0005509">
    <property type="term" value="F:calcium ion binding"/>
    <property type="evidence" value="ECO:0007669"/>
    <property type="project" value="InterPro"/>
</dbReference>
<dbReference type="Gene3D" id="1.10.238.10">
    <property type="entry name" value="EF-hand"/>
    <property type="match status" value="2"/>
</dbReference>
<dbReference type="PROSITE" id="PS50222">
    <property type="entry name" value="EF_HAND_2"/>
    <property type="match status" value="2"/>
</dbReference>
<dbReference type="SUPFAM" id="SSF47473">
    <property type="entry name" value="EF-hand"/>
    <property type="match status" value="2"/>
</dbReference>
<evidence type="ECO:0000313" key="7">
    <source>
        <dbReference type="Proteomes" id="UP000316621"/>
    </source>
</evidence>
<protein>
    <recommendedName>
        <fullName evidence="5">EF-hand domain-containing protein</fullName>
    </recommendedName>
</protein>
<evidence type="ECO:0000259" key="5">
    <source>
        <dbReference type="PROSITE" id="PS50222"/>
    </source>
</evidence>
<dbReference type="InterPro" id="IPR011992">
    <property type="entry name" value="EF-hand-dom_pair"/>
</dbReference>
<dbReference type="EMBL" id="CM010725">
    <property type="protein sequence ID" value="RZC84698.1"/>
    <property type="molecule type" value="Genomic_DNA"/>
</dbReference>